<reference evidence="1 2" key="1">
    <citation type="submission" date="2021-06" db="EMBL/GenBank/DDBJ databases">
        <title>Caerostris darwini draft genome.</title>
        <authorList>
            <person name="Kono N."/>
            <person name="Arakawa K."/>
        </authorList>
    </citation>
    <scope>NUCLEOTIDE SEQUENCE [LARGE SCALE GENOMIC DNA]</scope>
</reference>
<gene>
    <name evidence="1" type="ORF">CDAR_27481</name>
</gene>
<name>A0AAV4VTT4_9ARAC</name>
<protein>
    <submittedName>
        <fullName evidence="1">Uncharacterized protein</fullName>
    </submittedName>
</protein>
<dbReference type="Proteomes" id="UP001054837">
    <property type="component" value="Unassembled WGS sequence"/>
</dbReference>
<dbReference type="AlphaFoldDB" id="A0AAV4VTT4"/>
<dbReference type="EMBL" id="BPLQ01013659">
    <property type="protein sequence ID" value="GIY73866.1"/>
    <property type="molecule type" value="Genomic_DNA"/>
</dbReference>
<organism evidence="1 2">
    <name type="scientific">Caerostris darwini</name>
    <dbReference type="NCBI Taxonomy" id="1538125"/>
    <lineage>
        <taxon>Eukaryota</taxon>
        <taxon>Metazoa</taxon>
        <taxon>Ecdysozoa</taxon>
        <taxon>Arthropoda</taxon>
        <taxon>Chelicerata</taxon>
        <taxon>Arachnida</taxon>
        <taxon>Araneae</taxon>
        <taxon>Araneomorphae</taxon>
        <taxon>Entelegynae</taxon>
        <taxon>Araneoidea</taxon>
        <taxon>Araneidae</taxon>
        <taxon>Caerostris</taxon>
    </lineage>
</organism>
<evidence type="ECO:0000313" key="1">
    <source>
        <dbReference type="EMBL" id="GIY73866.1"/>
    </source>
</evidence>
<keyword evidence="2" id="KW-1185">Reference proteome</keyword>
<evidence type="ECO:0000313" key="2">
    <source>
        <dbReference type="Proteomes" id="UP001054837"/>
    </source>
</evidence>
<comment type="caution">
    <text evidence="1">The sequence shown here is derived from an EMBL/GenBank/DDBJ whole genome shotgun (WGS) entry which is preliminary data.</text>
</comment>
<proteinExistence type="predicted"/>
<accession>A0AAV4VTT4</accession>
<sequence length="110" mass="12368">MPLPTRIHMEPAAIPLALSVTAGIAEGGVTSLSVIRLEKSGKERTAFITEKQAQRRNVRGETSPSLFNSDGTIRYRFLPIEKPKRTIDRSKKRRKELDCLLVCSNMAPRY</sequence>